<comment type="caution">
    <text evidence="3">The sequence shown here is derived from an EMBL/GenBank/DDBJ whole genome shotgun (WGS) entry which is preliminary data.</text>
</comment>
<dbReference type="EMBL" id="BAAAVI010000002">
    <property type="protein sequence ID" value="GAA2848187.1"/>
    <property type="molecule type" value="Genomic_DNA"/>
</dbReference>
<accession>A0ABN3VRC4</accession>
<evidence type="ECO:0000259" key="2">
    <source>
        <dbReference type="Pfam" id="PF00668"/>
    </source>
</evidence>
<dbReference type="RefSeq" id="WP_344967403.1">
    <property type="nucleotide sequence ID" value="NZ_BAAAVI010000002.1"/>
</dbReference>
<keyword evidence="4" id="KW-1185">Reference proteome</keyword>
<name>A0ABN3VRC4_9ACTN</name>
<protein>
    <submittedName>
        <fullName evidence="3">Condensation domain-containing protein</fullName>
    </submittedName>
</protein>
<dbReference type="SUPFAM" id="SSF52777">
    <property type="entry name" value="CoA-dependent acyltransferases"/>
    <property type="match status" value="2"/>
</dbReference>
<dbReference type="PANTHER" id="PTHR45527:SF1">
    <property type="entry name" value="FATTY ACID SYNTHASE"/>
    <property type="match status" value="1"/>
</dbReference>
<dbReference type="Proteomes" id="UP001500831">
    <property type="component" value="Unassembled WGS sequence"/>
</dbReference>
<dbReference type="PANTHER" id="PTHR45527">
    <property type="entry name" value="NONRIBOSOMAL PEPTIDE SYNTHETASE"/>
    <property type="match status" value="1"/>
</dbReference>
<dbReference type="Gene3D" id="3.30.559.30">
    <property type="entry name" value="Nonribosomal peptide synthetase, condensation domain"/>
    <property type="match status" value="1"/>
</dbReference>
<feature type="region of interest" description="Disordered" evidence="1">
    <location>
        <begin position="534"/>
        <end position="560"/>
    </location>
</feature>
<evidence type="ECO:0000313" key="4">
    <source>
        <dbReference type="Proteomes" id="UP001500831"/>
    </source>
</evidence>
<feature type="compositionally biased region" description="Basic and acidic residues" evidence="1">
    <location>
        <begin position="534"/>
        <end position="553"/>
    </location>
</feature>
<proteinExistence type="predicted"/>
<gene>
    <name evidence="3" type="ORF">GCM10010517_05390</name>
</gene>
<dbReference type="Pfam" id="PF00668">
    <property type="entry name" value="Condensation"/>
    <property type="match status" value="1"/>
</dbReference>
<dbReference type="Gene3D" id="3.30.559.10">
    <property type="entry name" value="Chloramphenicol acetyltransferase-like domain"/>
    <property type="match status" value="1"/>
</dbReference>
<evidence type="ECO:0000313" key="3">
    <source>
        <dbReference type="EMBL" id="GAA2848187.1"/>
    </source>
</evidence>
<sequence>MPNPLARSGPLTWGQRWHWLEHQLPYEKRQPHQPAAYCPIPAGLTVQDAREAVEVVVARHEALRSTFSMSRPVQFVGDPGPVRVEVLELEDAVSESSVHQVSARLAPRGFDIEEAPPWRAAVLTRDGVPQELVMILHHLLVDGWSCRLLAEELATLLEQRAGGQAFALPPVRWQPLDQARSERSPRVLEDSRRAVDHWRECIAESPVNLLGPFRGEGGDPSVCHRVTAFFTQAAADCARVAEKHGVSAANVIMTAFSCAVLERAGAEQLFVDLVVSNRFSADARSSIGSLALPGIVRVGAPRGASFGAVLEQTARNTLRAYRFSHCNPCDFKAVEIEQTTLRGMHLQSTLLVNYHSYGNELPQLLTSELLEPDRITVASIPAGFAFETLYVDVVPRAEGILIDLYTGDRALGPAQAEELLDRVRGLLHEAALDGDAPAVRPDAAPAPGPGWVAVDNGWVSLPATEALLARNPAVTHVTVLREERGLVAYVVPGPSGTTPQEIHRHLGDRLADDAQAMTPHWYVLCADRPDDPADGRAWRDRPVVAEGDGRDAPPRGPATGAEEALGRAFLTLHPGARFDPNLSFSALGGEFMKLPVMLEELRRLGYQGVSFHAFTSSCSLAHVASQLEGVR</sequence>
<dbReference type="InterPro" id="IPR023213">
    <property type="entry name" value="CAT-like_dom_sf"/>
</dbReference>
<evidence type="ECO:0000256" key="1">
    <source>
        <dbReference type="SAM" id="MobiDB-lite"/>
    </source>
</evidence>
<feature type="domain" description="Condensation" evidence="2">
    <location>
        <begin position="10"/>
        <end position="321"/>
    </location>
</feature>
<organism evidence="3 4">
    <name type="scientific">Streptosporangium fragile</name>
    <dbReference type="NCBI Taxonomy" id="46186"/>
    <lineage>
        <taxon>Bacteria</taxon>
        <taxon>Bacillati</taxon>
        <taxon>Actinomycetota</taxon>
        <taxon>Actinomycetes</taxon>
        <taxon>Streptosporangiales</taxon>
        <taxon>Streptosporangiaceae</taxon>
        <taxon>Streptosporangium</taxon>
    </lineage>
</organism>
<reference evidence="3 4" key="1">
    <citation type="journal article" date="2019" name="Int. J. Syst. Evol. Microbiol.">
        <title>The Global Catalogue of Microorganisms (GCM) 10K type strain sequencing project: providing services to taxonomists for standard genome sequencing and annotation.</title>
        <authorList>
            <consortium name="The Broad Institute Genomics Platform"/>
            <consortium name="The Broad Institute Genome Sequencing Center for Infectious Disease"/>
            <person name="Wu L."/>
            <person name="Ma J."/>
        </authorList>
    </citation>
    <scope>NUCLEOTIDE SEQUENCE [LARGE SCALE GENOMIC DNA]</scope>
    <source>
        <strain evidence="3 4">JCM 6242</strain>
    </source>
</reference>
<dbReference type="InterPro" id="IPR001242">
    <property type="entry name" value="Condensation_dom"/>
</dbReference>